<accession>A0ABN7PDV1</accession>
<comment type="caution">
    <text evidence="1">The sequence shown here is derived from an EMBL/GenBank/DDBJ whole genome shotgun (WGS) entry which is preliminary data.</text>
</comment>
<dbReference type="Proteomes" id="UP001153148">
    <property type="component" value="Unassembled WGS sequence"/>
</dbReference>
<evidence type="ECO:0000313" key="2">
    <source>
        <dbReference type="Proteomes" id="UP001153148"/>
    </source>
</evidence>
<dbReference type="PANTHER" id="PTHR45943">
    <property type="entry name" value="E3 UBIQUITIN-PROTEIN LIGASE MYCBP2"/>
    <property type="match status" value="1"/>
</dbReference>
<proteinExistence type="predicted"/>
<keyword evidence="2" id="KW-1185">Reference proteome</keyword>
<evidence type="ECO:0000313" key="1">
    <source>
        <dbReference type="EMBL" id="CAG2064264.1"/>
    </source>
</evidence>
<organism evidence="1 2">
    <name type="scientific">Timema podura</name>
    <name type="common">Walking stick</name>
    <dbReference type="NCBI Taxonomy" id="61482"/>
    <lineage>
        <taxon>Eukaryota</taxon>
        <taxon>Metazoa</taxon>
        <taxon>Ecdysozoa</taxon>
        <taxon>Arthropoda</taxon>
        <taxon>Hexapoda</taxon>
        <taxon>Insecta</taxon>
        <taxon>Pterygota</taxon>
        <taxon>Neoptera</taxon>
        <taxon>Polyneoptera</taxon>
        <taxon>Phasmatodea</taxon>
        <taxon>Timematodea</taxon>
        <taxon>Timematoidea</taxon>
        <taxon>Timematidae</taxon>
        <taxon>Timema</taxon>
    </lineage>
</organism>
<reference evidence="1" key="1">
    <citation type="submission" date="2021-03" db="EMBL/GenBank/DDBJ databases">
        <authorList>
            <person name="Tran Van P."/>
        </authorList>
    </citation>
    <scope>NUCLEOTIDE SEQUENCE</scope>
</reference>
<gene>
    <name evidence="1" type="ORF">TPAB3V08_LOCUS11211</name>
</gene>
<dbReference type="PANTHER" id="PTHR45943:SF1">
    <property type="entry name" value="E3 UBIQUITIN-PROTEIN LIGASE MYCBP2"/>
    <property type="match status" value="1"/>
</dbReference>
<protein>
    <submittedName>
        <fullName evidence="1">Uncharacterized protein</fullName>
    </submittedName>
</protein>
<sequence length="65" mass="7014">MCAASLMKKDLLLPPISVEEMDEDLDLLEELAQQVYNSHSALLGKGFALASPPTISQALEGILPF</sequence>
<dbReference type="EMBL" id="CAJPIN010032837">
    <property type="protein sequence ID" value="CAG2064264.1"/>
    <property type="molecule type" value="Genomic_DNA"/>
</dbReference>
<feature type="non-terminal residue" evidence="1">
    <location>
        <position position="65"/>
    </location>
</feature>
<name>A0ABN7PDV1_TIMPD</name>